<organism evidence="2 3">
    <name type="scientific">Kitasatospora aureofaciens</name>
    <name type="common">Streptomyces aureofaciens</name>
    <dbReference type="NCBI Taxonomy" id="1894"/>
    <lineage>
        <taxon>Bacteria</taxon>
        <taxon>Bacillati</taxon>
        <taxon>Actinomycetota</taxon>
        <taxon>Actinomycetes</taxon>
        <taxon>Kitasatosporales</taxon>
        <taxon>Streptomycetaceae</taxon>
        <taxon>Kitasatospora</taxon>
    </lineage>
</organism>
<dbReference type="Proteomes" id="UP000037395">
    <property type="component" value="Unassembled WGS sequence"/>
</dbReference>
<dbReference type="EMBL" id="JPRF03000097">
    <property type="protein sequence ID" value="OEV32296.1"/>
    <property type="molecule type" value="Genomic_DNA"/>
</dbReference>
<name>A0A1E7MV39_KITAU</name>
<accession>A0A1E7MV39</accession>
<keyword evidence="1" id="KW-0472">Membrane</keyword>
<sequence>MRLVGPVAEGVGEQALPGDLGEQFGADLVTAVDQSGQRGDAFPGEATDAPIVLGITTGSLLGSRLSGRLSVGTIEAVYTTVVLASGLSFLLGALGVINV</sequence>
<keyword evidence="3" id="KW-1185">Reference proteome</keyword>
<reference evidence="2" key="1">
    <citation type="submission" date="2016-08" db="EMBL/GenBank/DDBJ databases">
        <title>Sequencing, Assembly and Comparative Genomics of S. aureofaciens ATCC 10762.</title>
        <authorList>
            <person name="Gradnigo J.S."/>
            <person name="Johnson N."/>
            <person name="Somerville G.A."/>
        </authorList>
    </citation>
    <scope>NUCLEOTIDE SEQUENCE [LARGE SCALE GENOMIC DNA]</scope>
    <source>
        <strain evidence="2">ATCC 10762</strain>
    </source>
</reference>
<keyword evidence="1" id="KW-1133">Transmembrane helix</keyword>
<evidence type="ECO:0000256" key="1">
    <source>
        <dbReference type="SAM" id="Phobius"/>
    </source>
</evidence>
<comment type="caution">
    <text evidence="2">The sequence shown here is derived from an EMBL/GenBank/DDBJ whole genome shotgun (WGS) entry which is preliminary data.</text>
</comment>
<feature type="transmembrane region" description="Helical" evidence="1">
    <location>
        <begin position="76"/>
        <end position="97"/>
    </location>
</feature>
<evidence type="ECO:0000313" key="3">
    <source>
        <dbReference type="Proteomes" id="UP000037395"/>
    </source>
</evidence>
<protein>
    <submittedName>
        <fullName evidence="2">Uncharacterized protein</fullName>
    </submittedName>
</protein>
<evidence type="ECO:0000313" key="2">
    <source>
        <dbReference type="EMBL" id="OEV32296.1"/>
    </source>
</evidence>
<proteinExistence type="predicted"/>
<keyword evidence="1" id="KW-0812">Transmembrane</keyword>
<gene>
    <name evidence="2" type="ORF">HS99_0016425</name>
</gene>
<dbReference type="AlphaFoldDB" id="A0A1E7MV39"/>